<dbReference type="Proteomes" id="UP000250434">
    <property type="component" value="Chromosome"/>
</dbReference>
<dbReference type="EMBL" id="CP015163">
    <property type="protein sequence ID" value="AXB44176.1"/>
    <property type="molecule type" value="Genomic_DNA"/>
</dbReference>
<sequence>MQAFFDAYDAVLDRWPVEHEPVDVVSEFGTTRVQVCGPPDGRPLVLLHGGGATSAVWLANVAELSREHRVYAVDQLGGPGRSVHSGRPFRRPGDLLDWLDSLFRHFRLSGAGLCGHSYGGWLALSYALRAPARVGKLALLDPTQCFAGFRPGYLMRALPSLLRPSAKRERALLEWELRGAPVDAGWLDVVSLGAEFPSSKVVAGGRPRSPAPAMPVLVVLAGKSRAHDVRKVAANARAALGSVEVLTLPEATHHSLPLWPAEPLNHALTAFYQARSR</sequence>
<dbReference type="InterPro" id="IPR050228">
    <property type="entry name" value="Carboxylesterase_BioH"/>
</dbReference>
<accession>A0A344L802</accession>
<protein>
    <recommendedName>
        <fullName evidence="1">AB hydrolase-1 domain-containing protein</fullName>
    </recommendedName>
</protein>
<evidence type="ECO:0000259" key="1">
    <source>
        <dbReference type="Pfam" id="PF12697"/>
    </source>
</evidence>
<dbReference type="PANTHER" id="PTHR43194:SF2">
    <property type="entry name" value="PEROXISOMAL MEMBRANE PROTEIN LPX1"/>
    <property type="match status" value="1"/>
</dbReference>
<dbReference type="Gene3D" id="3.40.50.1820">
    <property type="entry name" value="alpha/beta hydrolase"/>
    <property type="match status" value="1"/>
</dbReference>
<dbReference type="InterPro" id="IPR000073">
    <property type="entry name" value="AB_hydrolase_1"/>
</dbReference>
<evidence type="ECO:0000313" key="2">
    <source>
        <dbReference type="EMBL" id="AXB44176.1"/>
    </source>
</evidence>
<keyword evidence="3" id="KW-1185">Reference proteome</keyword>
<dbReference type="PANTHER" id="PTHR43194">
    <property type="entry name" value="HYDROLASE ALPHA/BETA FOLD FAMILY"/>
    <property type="match status" value="1"/>
</dbReference>
<dbReference type="KEGG" id="aab:A4R43_17970"/>
<dbReference type="Pfam" id="PF12697">
    <property type="entry name" value="Abhydrolase_6"/>
    <property type="match status" value="1"/>
</dbReference>
<organism evidence="2 3">
    <name type="scientific">Amycolatopsis albispora</name>
    <dbReference type="NCBI Taxonomy" id="1804986"/>
    <lineage>
        <taxon>Bacteria</taxon>
        <taxon>Bacillati</taxon>
        <taxon>Actinomycetota</taxon>
        <taxon>Actinomycetes</taxon>
        <taxon>Pseudonocardiales</taxon>
        <taxon>Pseudonocardiaceae</taxon>
        <taxon>Amycolatopsis</taxon>
    </lineage>
</organism>
<proteinExistence type="predicted"/>
<dbReference type="PRINTS" id="PR00111">
    <property type="entry name" value="ABHYDROLASE"/>
</dbReference>
<name>A0A344L802_9PSEU</name>
<gene>
    <name evidence="2" type="ORF">A4R43_17970</name>
</gene>
<reference evidence="2 3" key="1">
    <citation type="submission" date="2016-04" db="EMBL/GenBank/DDBJ databases">
        <title>Complete genome sequence and analysis of deep-sea sediment isolate, Amycolatopsis sp. WP1.</title>
        <authorList>
            <person name="Wang H."/>
            <person name="Chen S."/>
            <person name="Wu Q."/>
        </authorList>
    </citation>
    <scope>NUCLEOTIDE SEQUENCE [LARGE SCALE GENOMIC DNA]</scope>
    <source>
        <strain evidence="2 3">WP1</strain>
    </source>
</reference>
<feature type="domain" description="AB hydrolase-1" evidence="1">
    <location>
        <begin position="44"/>
        <end position="258"/>
    </location>
</feature>
<dbReference type="OrthoDB" id="5513277at2"/>
<dbReference type="GO" id="GO:0003824">
    <property type="term" value="F:catalytic activity"/>
    <property type="evidence" value="ECO:0007669"/>
    <property type="project" value="UniProtKB-ARBA"/>
</dbReference>
<dbReference type="SUPFAM" id="SSF53474">
    <property type="entry name" value="alpha/beta-Hydrolases"/>
    <property type="match status" value="1"/>
</dbReference>
<dbReference type="AlphaFoldDB" id="A0A344L802"/>
<evidence type="ECO:0000313" key="3">
    <source>
        <dbReference type="Proteomes" id="UP000250434"/>
    </source>
</evidence>
<dbReference type="InterPro" id="IPR029058">
    <property type="entry name" value="AB_hydrolase_fold"/>
</dbReference>